<accession>A0A8S5RGP5</accession>
<proteinExistence type="predicted"/>
<sequence length="79" mass="9222">MDNMFLVQYEPLTTRIGRVLSLAFEPKPTQKMIENFYDEVNASDFYHNSIVLVVKAKSMDEVREQVIKTFNVLYKSNGE</sequence>
<dbReference type="EMBL" id="BK059104">
    <property type="protein sequence ID" value="DAE30558.1"/>
    <property type="molecule type" value="Genomic_DNA"/>
</dbReference>
<evidence type="ECO:0000313" key="1">
    <source>
        <dbReference type="EMBL" id="DAE30558.1"/>
    </source>
</evidence>
<protein>
    <submittedName>
        <fullName evidence="1">Uncharacterized protein</fullName>
    </submittedName>
</protein>
<organism evidence="1">
    <name type="scientific">virus sp. ctiha2</name>
    <dbReference type="NCBI Taxonomy" id="2827299"/>
    <lineage>
        <taxon>Viruses</taxon>
    </lineage>
</organism>
<reference evidence="1" key="1">
    <citation type="journal article" date="2021" name="Proc. Natl. Acad. Sci. U.S.A.">
        <title>A Catalog of Tens of Thousands of Viruses from Human Metagenomes Reveals Hidden Associations with Chronic Diseases.</title>
        <authorList>
            <person name="Tisza M.J."/>
            <person name="Buck C.B."/>
        </authorList>
    </citation>
    <scope>NUCLEOTIDE SEQUENCE</scope>
    <source>
        <strain evidence="1">Ctiha2</strain>
    </source>
</reference>
<name>A0A8S5RGP5_9VIRU</name>